<reference evidence="2 3" key="1">
    <citation type="journal article" date="2016" name="Nat. Commun.">
        <title>Thousands of microbial genomes shed light on interconnected biogeochemical processes in an aquifer system.</title>
        <authorList>
            <person name="Anantharaman K."/>
            <person name="Brown C.T."/>
            <person name="Hug L.A."/>
            <person name="Sharon I."/>
            <person name="Castelle C.J."/>
            <person name="Probst A.J."/>
            <person name="Thomas B.C."/>
            <person name="Singh A."/>
            <person name="Wilkins M.J."/>
            <person name="Karaoz U."/>
            <person name="Brodie E.L."/>
            <person name="Williams K.H."/>
            <person name="Hubbard S.S."/>
            <person name="Banfield J.F."/>
        </authorList>
    </citation>
    <scope>NUCLEOTIDE SEQUENCE [LARGE SCALE GENOMIC DNA]</scope>
</reference>
<evidence type="ECO:0000256" key="1">
    <source>
        <dbReference type="SAM" id="MobiDB-lite"/>
    </source>
</evidence>
<dbReference type="AlphaFoldDB" id="A0A1G2CG08"/>
<evidence type="ECO:0000313" key="3">
    <source>
        <dbReference type="Proteomes" id="UP000176287"/>
    </source>
</evidence>
<accession>A0A1G2CG08</accession>
<name>A0A1G2CG08_9BACT</name>
<gene>
    <name evidence="2" type="ORF">A3B13_01190</name>
</gene>
<dbReference type="Proteomes" id="UP000176287">
    <property type="component" value="Unassembled WGS sequence"/>
</dbReference>
<sequence length="145" mass="16486">MNTKTSFGWKVLLAILLLFAISSWYEARAENLEEILKNKIPVAQGRCYFKGENFLAFAAGTWMSPRGFMDRVERCFVFSESIMPLDPVWLVLLDRKGFPKEVIKWDDSFAGTTDEFASVWKPGEESASPPAPAKRRGTKQTETKI</sequence>
<protein>
    <submittedName>
        <fullName evidence="2">Uncharacterized protein</fullName>
    </submittedName>
</protein>
<evidence type="ECO:0000313" key="2">
    <source>
        <dbReference type="EMBL" id="OGZ00325.1"/>
    </source>
</evidence>
<proteinExistence type="predicted"/>
<dbReference type="EMBL" id="MHKZ01000023">
    <property type="protein sequence ID" value="OGZ00325.1"/>
    <property type="molecule type" value="Genomic_DNA"/>
</dbReference>
<organism evidence="2 3">
    <name type="scientific">Candidatus Liptonbacteria bacterium RIFCSPLOWO2_01_FULL_45_15</name>
    <dbReference type="NCBI Taxonomy" id="1798649"/>
    <lineage>
        <taxon>Bacteria</taxon>
        <taxon>Candidatus Liptoniibacteriota</taxon>
    </lineage>
</organism>
<comment type="caution">
    <text evidence="2">The sequence shown here is derived from an EMBL/GenBank/DDBJ whole genome shotgun (WGS) entry which is preliminary data.</text>
</comment>
<feature type="region of interest" description="Disordered" evidence="1">
    <location>
        <begin position="120"/>
        <end position="145"/>
    </location>
</feature>